<evidence type="ECO:0000256" key="4">
    <source>
        <dbReference type="ARBA" id="ARBA00022475"/>
    </source>
</evidence>
<keyword evidence="9 12" id="KW-0472">Membrane</keyword>
<proteinExistence type="inferred from homology"/>
<accession>A0A2X4WT32</accession>
<evidence type="ECO:0000256" key="11">
    <source>
        <dbReference type="ARBA" id="ARBA00045497"/>
    </source>
</evidence>
<keyword evidence="7 12" id="KW-1133">Transmembrane helix</keyword>
<evidence type="ECO:0000256" key="3">
    <source>
        <dbReference type="ARBA" id="ARBA00022448"/>
    </source>
</evidence>
<dbReference type="AlphaFoldDB" id="A0A2X4WT32"/>
<feature type="transmembrane region" description="Helical" evidence="12">
    <location>
        <begin position="338"/>
        <end position="357"/>
    </location>
</feature>
<evidence type="ECO:0000256" key="2">
    <source>
        <dbReference type="ARBA" id="ARBA00009765"/>
    </source>
</evidence>
<evidence type="ECO:0000256" key="10">
    <source>
        <dbReference type="ARBA" id="ARBA00034269"/>
    </source>
</evidence>
<feature type="transmembrane region" description="Helical" evidence="12">
    <location>
        <begin position="369"/>
        <end position="389"/>
    </location>
</feature>
<dbReference type="Proteomes" id="UP000249091">
    <property type="component" value="Chromosome 1"/>
</dbReference>
<dbReference type="GO" id="GO:0015087">
    <property type="term" value="F:cobalt ion transmembrane transporter activity"/>
    <property type="evidence" value="ECO:0007669"/>
    <property type="project" value="TreeGrafter"/>
</dbReference>
<dbReference type="CDD" id="cd12830">
    <property type="entry name" value="MtCorA-like"/>
    <property type="match status" value="1"/>
</dbReference>
<keyword evidence="8" id="KW-0406">Ion transport</keyword>
<evidence type="ECO:0000313" key="14">
    <source>
        <dbReference type="Proteomes" id="UP000249091"/>
    </source>
</evidence>
<dbReference type="InterPro" id="IPR045863">
    <property type="entry name" value="CorA_TM1_TM2"/>
</dbReference>
<evidence type="ECO:0000313" key="13">
    <source>
        <dbReference type="EMBL" id="SQI30135.1"/>
    </source>
</evidence>
<reference evidence="13 14" key="1">
    <citation type="submission" date="2018-06" db="EMBL/GenBank/DDBJ databases">
        <authorList>
            <consortium name="Pathogen Informatics"/>
            <person name="Doyle S."/>
        </authorList>
    </citation>
    <scope>NUCLEOTIDE SEQUENCE [LARGE SCALE GENOMIC DNA]</scope>
    <source>
        <strain evidence="13 14">NCTC10994</strain>
    </source>
</reference>
<gene>
    <name evidence="13" type="primary">corA_1</name>
    <name evidence="13" type="ORF">NCTC10994_01427</name>
</gene>
<dbReference type="Pfam" id="PF01544">
    <property type="entry name" value="CorA"/>
    <property type="match status" value="1"/>
</dbReference>
<keyword evidence="14" id="KW-1185">Reference proteome</keyword>
<dbReference type="KEGG" id="rcr:NCTC10994_01427"/>
<dbReference type="GO" id="GO:0000287">
    <property type="term" value="F:magnesium ion binding"/>
    <property type="evidence" value="ECO:0007669"/>
    <property type="project" value="TreeGrafter"/>
</dbReference>
<evidence type="ECO:0000256" key="5">
    <source>
        <dbReference type="ARBA" id="ARBA00022692"/>
    </source>
</evidence>
<evidence type="ECO:0000256" key="12">
    <source>
        <dbReference type="SAM" id="Phobius"/>
    </source>
</evidence>
<sequence length="395" mass="43971">MGVKIDTHSPSLSGVATNMTARHLVPLDHNGEREIMAHLPSRSERHVPVPATEAGVPAQPEPGERAVVDCAVYIDGRREPGTFSYSAALAEVRSRGAGFVWLGLHEPDEQQMTSVARTFGLHELMAEDAVHAHQRPKLERYDDLLFLVLRTVSYVEHESVTTTKDIVETGEIMLFTGPDFVISVRHGDHSELSRVRRSLEKNPSRLALGPAAVLHAIADHVVDSYLAVTTAVQPDVDDLEEVVFTPSTTIAVEQIYLLKREIVQLRRAVVPLAEPLQQLIRSPGNPVPKDVRRYFRDVADHHTTVSDRIAAFDETLGTLLDAAIAKVTVQQNTDMRRISAWVAIAAVPTMIAGIYGMNFDKMPELHWDYGYYLVWAVIVAITVGLFVTFRRNKWL</sequence>
<dbReference type="SUPFAM" id="SSF143865">
    <property type="entry name" value="CorA soluble domain-like"/>
    <property type="match status" value="1"/>
</dbReference>
<name>A0A2X4WT32_9NOCA</name>
<dbReference type="InterPro" id="IPR045861">
    <property type="entry name" value="CorA_cytoplasmic_dom"/>
</dbReference>
<keyword evidence="5 12" id="KW-0812">Transmembrane</keyword>
<dbReference type="Gene3D" id="1.20.58.340">
    <property type="entry name" value="Magnesium transport protein CorA, transmembrane region"/>
    <property type="match status" value="2"/>
</dbReference>
<dbReference type="STRING" id="1219011.GCA_001895045_01969"/>
<comment type="function">
    <text evidence="11">Mediates influx of magnesium ions. Alternates between open and closed states. Activated by low cytoplasmic Mg(2+) levels. Inactive when cytoplasmic Mg(2+) levels are high.</text>
</comment>
<organism evidence="13 14">
    <name type="scientific">Rhodococcus coprophilus</name>
    <dbReference type="NCBI Taxonomy" id="38310"/>
    <lineage>
        <taxon>Bacteria</taxon>
        <taxon>Bacillati</taxon>
        <taxon>Actinomycetota</taxon>
        <taxon>Actinomycetes</taxon>
        <taxon>Mycobacteriales</taxon>
        <taxon>Nocardiaceae</taxon>
        <taxon>Rhodococcus</taxon>
    </lineage>
</organism>
<dbReference type="InterPro" id="IPR002523">
    <property type="entry name" value="MgTranspt_CorA/ZnTranspt_ZntB"/>
</dbReference>
<evidence type="ECO:0000256" key="8">
    <source>
        <dbReference type="ARBA" id="ARBA00023065"/>
    </source>
</evidence>
<comment type="similarity">
    <text evidence="2">Belongs to the CorA metal ion transporter (MIT) (TC 1.A.35) family.</text>
</comment>
<dbReference type="PANTHER" id="PTHR46494">
    <property type="entry name" value="CORA FAMILY METAL ION TRANSPORTER (EUROFUNG)"/>
    <property type="match status" value="1"/>
</dbReference>
<keyword evidence="3" id="KW-0813">Transport</keyword>
<protein>
    <submittedName>
        <fullName evidence="13">Mg2+/Co2+ transporter</fullName>
    </submittedName>
</protein>
<dbReference type="SUPFAM" id="SSF144083">
    <property type="entry name" value="Magnesium transport protein CorA, transmembrane region"/>
    <property type="match status" value="1"/>
</dbReference>
<dbReference type="EMBL" id="LS483468">
    <property type="protein sequence ID" value="SQI30135.1"/>
    <property type="molecule type" value="Genomic_DNA"/>
</dbReference>
<evidence type="ECO:0000256" key="9">
    <source>
        <dbReference type="ARBA" id="ARBA00023136"/>
    </source>
</evidence>
<keyword evidence="4" id="KW-1003">Cell membrane</keyword>
<dbReference type="GO" id="GO:0005886">
    <property type="term" value="C:plasma membrane"/>
    <property type="evidence" value="ECO:0007669"/>
    <property type="project" value="UniProtKB-SubCell"/>
</dbReference>
<comment type="subcellular location">
    <subcellularLocation>
        <location evidence="1">Cell membrane</location>
        <topology evidence="1">Multi-pass membrane protein</topology>
    </subcellularLocation>
</comment>
<dbReference type="GO" id="GO:0015095">
    <property type="term" value="F:magnesium ion transmembrane transporter activity"/>
    <property type="evidence" value="ECO:0007669"/>
    <property type="project" value="TreeGrafter"/>
</dbReference>
<evidence type="ECO:0000256" key="7">
    <source>
        <dbReference type="ARBA" id="ARBA00022989"/>
    </source>
</evidence>
<dbReference type="FunFam" id="1.20.58.340:FF:000004">
    <property type="entry name" value="Magnesium transport protein CorA"/>
    <property type="match status" value="1"/>
</dbReference>
<dbReference type="PANTHER" id="PTHR46494:SF1">
    <property type="entry name" value="CORA FAMILY METAL ION TRANSPORTER (EUROFUNG)"/>
    <property type="match status" value="1"/>
</dbReference>
<comment type="catalytic activity">
    <reaction evidence="10">
        <text>Mg(2+)(in) = Mg(2+)(out)</text>
        <dbReference type="Rhea" id="RHEA:29827"/>
        <dbReference type="ChEBI" id="CHEBI:18420"/>
    </reaction>
</comment>
<evidence type="ECO:0000256" key="1">
    <source>
        <dbReference type="ARBA" id="ARBA00004651"/>
    </source>
</evidence>
<dbReference type="GO" id="GO:0050897">
    <property type="term" value="F:cobalt ion binding"/>
    <property type="evidence" value="ECO:0007669"/>
    <property type="project" value="TreeGrafter"/>
</dbReference>
<evidence type="ECO:0000256" key="6">
    <source>
        <dbReference type="ARBA" id="ARBA00022842"/>
    </source>
</evidence>
<dbReference type="Gene3D" id="3.30.460.20">
    <property type="entry name" value="CorA soluble domain-like"/>
    <property type="match status" value="1"/>
</dbReference>
<keyword evidence="6" id="KW-0460">Magnesium</keyword>